<name>A0A5B0X1U0_9GAMM</name>
<feature type="transmembrane region" description="Helical" evidence="6">
    <location>
        <begin position="243"/>
        <end position="265"/>
    </location>
</feature>
<accession>A0A5B0X1U0</accession>
<dbReference type="InterPro" id="IPR004869">
    <property type="entry name" value="MMPL_dom"/>
</dbReference>
<dbReference type="PANTHER" id="PTHR33406:SF10">
    <property type="entry name" value="SSD DOMAIN-CONTAINING PROTEIN"/>
    <property type="match status" value="1"/>
</dbReference>
<feature type="transmembrane region" description="Helical" evidence="6">
    <location>
        <begin position="300"/>
        <end position="323"/>
    </location>
</feature>
<feature type="transmembrane region" description="Helical" evidence="6">
    <location>
        <begin position="639"/>
        <end position="655"/>
    </location>
</feature>
<evidence type="ECO:0000256" key="6">
    <source>
        <dbReference type="SAM" id="Phobius"/>
    </source>
</evidence>
<keyword evidence="2" id="KW-1003">Cell membrane</keyword>
<dbReference type="InterPro" id="IPR050545">
    <property type="entry name" value="Mycobact_MmpL"/>
</dbReference>
<proteinExistence type="predicted"/>
<feature type="transmembrane region" description="Helical" evidence="6">
    <location>
        <begin position="344"/>
        <end position="367"/>
    </location>
</feature>
<keyword evidence="5 6" id="KW-0472">Membrane</keyword>
<keyword evidence="3 6" id="KW-0812">Transmembrane</keyword>
<evidence type="ECO:0000313" key="9">
    <source>
        <dbReference type="Proteomes" id="UP000323708"/>
    </source>
</evidence>
<evidence type="ECO:0000256" key="3">
    <source>
        <dbReference type="ARBA" id="ARBA00022692"/>
    </source>
</evidence>
<dbReference type="EMBL" id="VTUX01000002">
    <property type="protein sequence ID" value="KAA1193300.1"/>
    <property type="molecule type" value="Genomic_DNA"/>
</dbReference>
<protein>
    <submittedName>
        <fullName evidence="8">RND family transporter</fullName>
    </submittedName>
</protein>
<keyword evidence="9" id="KW-1185">Reference proteome</keyword>
<comment type="subcellular location">
    <subcellularLocation>
        <location evidence="1">Cell membrane</location>
        <topology evidence="1">Multi-pass membrane protein</topology>
    </subcellularLocation>
</comment>
<feature type="transmembrane region" description="Helical" evidence="6">
    <location>
        <begin position="373"/>
        <end position="401"/>
    </location>
</feature>
<sequence>MAHAEQSDLPVISDLNEFDHNSGTFLEKLVFNHRATVMALCALVTVVLGYYAVQIKLQAGFEKTLPKAHEYVINYQANRNELKGLGNNLRVVVAVKDGTIFTKENLKFFEEVNDEIFFIPGVNRNGMKSLFTPNTRWRVVTEQGFEGGPVIPGDFDGSERSIAEVKRNILRAGIMGDLVANDEKSAAIIIPLMDRHPETGERLDYSDLGKKLEEIRDKYTKDNPDRSIHIIGFAKLIADLIDGLFAVMTFFAVAVVIATLLLFWYTRCLRSTVMVIACTLIAVMWQLGILSILGYELDPFSILVPFLVFAIGVSHGAQKLNGVMQDIGRGTHRYIAARYTFRRLFLAGVTALLSDGVGFAVLMIIQIQVIQDLAITASIGVVVLIFTNLILIPIVLSYTGVGRTSAERASRPPKSMEEMHWLWRFLLAFTKPGPAAAAIATGVVLAGVGLWVAQDLQIGDLDEGAPELRANSRYNNDVRFMIQNYSVSTDVFAVIVKTPADGCIDHESLSLANELEWRLRQVKGVEDVRGLNVRTREIMMGINEGFPKWQSLFRNQDTVNYAVSELVTLEYVDPGCSIWPMLIYLADHKAATLNRVVDTLDQFNVDWGENPKAEFLGAAGSSGFEAATNIVVKKANREMLFYVYGAVTLLCLLTFRSIPGVICAVLPLMLTSILCEALMVWLGIGVKVATLPVIALGVGIGVDYALYVLTVILAKEKQGMPLTQAYYETLNFTGRVVALIGVTLAAGVITWVASPIKFQADMGILLTFMFIWNMFGALILMPALACFLIKPKKPATQDATAA</sequence>
<evidence type="ECO:0000259" key="7">
    <source>
        <dbReference type="PROSITE" id="PS50156"/>
    </source>
</evidence>
<feature type="transmembrane region" description="Helical" evidence="6">
    <location>
        <begin position="765"/>
        <end position="789"/>
    </location>
</feature>
<evidence type="ECO:0000256" key="5">
    <source>
        <dbReference type="ARBA" id="ARBA00023136"/>
    </source>
</evidence>
<dbReference type="Gene3D" id="1.20.1640.10">
    <property type="entry name" value="Multidrug efflux transporter AcrB transmembrane domain"/>
    <property type="match status" value="2"/>
</dbReference>
<dbReference type="SUPFAM" id="SSF82866">
    <property type="entry name" value="Multidrug efflux transporter AcrB transmembrane domain"/>
    <property type="match status" value="2"/>
</dbReference>
<dbReference type="PROSITE" id="PS50156">
    <property type="entry name" value="SSD"/>
    <property type="match status" value="1"/>
</dbReference>
<feature type="transmembrane region" description="Helical" evidence="6">
    <location>
        <begin position="690"/>
        <end position="714"/>
    </location>
</feature>
<evidence type="ECO:0000256" key="1">
    <source>
        <dbReference type="ARBA" id="ARBA00004651"/>
    </source>
</evidence>
<comment type="caution">
    <text evidence="8">The sequence shown here is derived from an EMBL/GenBank/DDBJ whole genome shotgun (WGS) entry which is preliminary data.</text>
</comment>
<reference evidence="8 9" key="1">
    <citation type="submission" date="2019-09" db="EMBL/GenBank/DDBJ databases">
        <authorList>
            <person name="Chen X.-Y."/>
        </authorList>
    </citation>
    <scope>NUCLEOTIDE SEQUENCE [LARGE SCALE GENOMIC DNA]</scope>
    <source>
        <strain evidence="8 9">NY5</strain>
    </source>
</reference>
<organism evidence="8 9">
    <name type="scientific">Pseudohalioglobus sediminis</name>
    <dbReference type="NCBI Taxonomy" id="2606449"/>
    <lineage>
        <taxon>Bacteria</taxon>
        <taxon>Pseudomonadati</taxon>
        <taxon>Pseudomonadota</taxon>
        <taxon>Gammaproteobacteria</taxon>
        <taxon>Cellvibrionales</taxon>
        <taxon>Halieaceae</taxon>
        <taxon>Pseudohalioglobus</taxon>
    </lineage>
</organism>
<dbReference type="GO" id="GO:0005886">
    <property type="term" value="C:plasma membrane"/>
    <property type="evidence" value="ECO:0007669"/>
    <property type="project" value="UniProtKB-SubCell"/>
</dbReference>
<evidence type="ECO:0000313" key="8">
    <source>
        <dbReference type="EMBL" id="KAA1193300.1"/>
    </source>
</evidence>
<feature type="transmembrane region" description="Helical" evidence="6">
    <location>
        <begin position="735"/>
        <end position="753"/>
    </location>
</feature>
<dbReference type="Proteomes" id="UP000323708">
    <property type="component" value="Unassembled WGS sequence"/>
</dbReference>
<feature type="transmembrane region" description="Helical" evidence="6">
    <location>
        <begin position="35"/>
        <end position="53"/>
    </location>
</feature>
<gene>
    <name evidence="8" type="ORF">F0M18_05520</name>
</gene>
<dbReference type="Pfam" id="PF03176">
    <property type="entry name" value="MMPL"/>
    <property type="match status" value="2"/>
</dbReference>
<dbReference type="AlphaFoldDB" id="A0A5B0X1U0"/>
<evidence type="ECO:0000256" key="2">
    <source>
        <dbReference type="ARBA" id="ARBA00022475"/>
    </source>
</evidence>
<dbReference type="PANTHER" id="PTHR33406">
    <property type="entry name" value="MEMBRANE PROTEIN MJ1562-RELATED"/>
    <property type="match status" value="1"/>
</dbReference>
<feature type="transmembrane region" description="Helical" evidence="6">
    <location>
        <begin position="272"/>
        <end position="294"/>
    </location>
</feature>
<keyword evidence="4 6" id="KW-1133">Transmembrane helix</keyword>
<dbReference type="InterPro" id="IPR000731">
    <property type="entry name" value="SSD"/>
</dbReference>
<feature type="domain" description="SSD" evidence="7">
    <location>
        <begin position="279"/>
        <end position="398"/>
    </location>
</feature>
<evidence type="ECO:0000256" key="4">
    <source>
        <dbReference type="ARBA" id="ARBA00022989"/>
    </source>
</evidence>
<dbReference type="RefSeq" id="WP_149610407.1">
    <property type="nucleotide sequence ID" value="NZ_VTUX01000002.1"/>
</dbReference>